<proteinExistence type="predicted"/>
<sequence>MGGMFGGLLGGKTGGTGGGGGLMGKLGGGSHGSGGHGGYMGGGGYPAQQVVYTQAPKKSGGMGMGTMALAGGAGLVGGLLVADAIDDMGDSGGFDDDFGGDF</sequence>
<keyword evidence="2" id="KW-1185">Reference proteome</keyword>
<gene>
    <name evidence="1" type="ORF">NLJ89_g10996</name>
</gene>
<organism evidence="1 2">
    <name type="scientific">Agrocybe chaxingu</name>
    <dbReference type="NCBI Taxonomy" id="84603"/>
    <lineage>
        <taxon>Eukaryota</taxon>
        <taxon>Fungi</taxon>
        <taxon>Dikarya</taxon>
        <taxon>Basidiomycota</taxon>
        <taxon>Agaricomycotina</taxon>
        <taxon>Agaricomycetes</taxon>
        <taxon>Agaricomycetidae</taxon>
        <taxon>Agaricales</taxon>
        <taxon>Agaricineae</taxon>
        <taxon>Strophariaceae</taxon>
        <taxon>Agrocybe</taxon>
    </lineage>
</organism>
<dbReference type="EMBL" id="JANKHO010002257">
    <property type="protein sequence ID" value="KAJ3493542.1"/>
    <property type="molecule type" value="Genomic_DNA"/>
</dbReference>
<dbReference type="AlphaFoldDB" id="A0A9W8JQS1"/>
<name>A0A9W8JQS1_9AGAR</name>
<accession>A0A9W8JQS1</accession>
<comment type="caution">
    <text evidence="1">The sequence shown here is derived from an EMBL/GenBank/DDBJ whole genome shotgun (WGS) entry which is preliminary data.</text>
</comment>
<reference evidence="1" key="1">
    <citation type="submission" date="2022-07" db="EMBL/GenBank/DDBJ databases">
        <title>Genome Sequence of Agrocybe chaxingu.</title>
        <authorList>
            <person name="Buettner E."/>
        </authorList>
    </citation>
    <scope>NUCLEOTIDE SEQUENCE</scope>
    <source>
        <strain evidence="1">MP-N11</strain>
    </source>
</reference>
<dbReference type="Proteomes" id="UP001148786">
    <property type="component" value="Unassembled WGS sequence"/>
</dbReference>
<evidence type="ECO:0000313" key="2">
    <source>
        <dbReference type="Proteomes" id="UP001148786"/>
    </source>
</evidence>
<protein>
    <submittedName>
        <fullName evidence="1">Uncharacterized protein</fullName>
    </submittedName>
</protein>
<evidence type="ECO:0000313" key="1">
    <source>
        <dbReference type="EMBL" id="KAJ3493542.1"/>
    </source>
</evidence>